<dbReference type="Pfam" id="PF10610">
    <property type="entry name" value="Tafi-CsgC"/>
    <property type="match status" value="1"/>
</dbReference>
<accession>A0A1B7HXZ2</accession>
<name>A0A1B7HXZ2_9ENTR</name>
<reference evidence="8 9" key="1">
    <citation type="submission" date="2016-04" db="EMBL/GenBank/DDBJ databases">
        <title>ATOL: Assembling a taxonomically balanced genome-scale reconstruction of the evolutionary history of the Enterobacteriaceae.</title>
        <authorList>
            <person name="Plunkett G.III."/>
            <person name="Neeno-Eckwall E.C."/>
            <person name="Glasner J.D."/>
            <person name="Perna N.T."/>
        </authorList>
    </citation>
    <scope>NUCLEOTIDE SEQUENCE [LARGE SCALE GENOMIC DNA]</scope>
    <source>
        <strain evidence="8 9">ATCC 51607</strain>
    </source>
</reference>
<dbReference type="GO" id="GO:0042597">
    <property type="term" value="C:periplasmic space"/>
    <property type="evidence" value="ECO:0007669"/>
    <property type="project" value="UniProtKB-SubCell"/>
</dbReference>
<dbReference type="InterPro" id="IPR014491">
    <property type="entry name" value="Curli_production_prot_CsgC"/>
</dbReference>
<dbReference type="PATRIC" id="fig|1354255.3.peg.742"/>
<dbReference type="InterPro" id="IPR047726">
    <property type="entry name" value="CsgH_dom"/>
</dbReference>
<evidence type="ECO:0000256" key="3">
    <source>
        <dbReference type="ARBA" id="ARBA00017442"/>
    </source>
</evidence>
<dbReference type="NCBIfam" id="NF041112">
    <property type="entry name" value="chap_CsgH_alph"/>
    <property type="match status" value="1"/>
</dbReference>
<comment type="similarity">
    <text evidence="2">Belongs to the CsgC/AgfC family.</text>
</comment>
<keyword evidence="5" id="KW-0574">Periplasm</keyword>
<dbReference type="EMBL" id="LXEO01000009">
    <property type="protein sequence ID" value="OAT20563.1"/>
    <property type="molecule type" value="Genomic_DNA"/>
</dbReference>
<evidence type="ECO:0000313" key="8">
    <source>
        <dbReference type="EMBL" id="OAT20563.1"/>
    </source>
</evidence>
<evidence type="ECO:0000256" key="4">
    <source>
        <dbReference type="ARBA" id="ARBA00022729"/>
    </source>
</evidence>
<protein>
    <recommendedName>
        <fullName evidence="3">Curli assembly protein CsgC</fullName>
    </recommendedName>
</protein>
<evidence type="ECO:0000313" key="9">
    <source>
        <dbReference type="Proteomes" id="UP000078286"/>
    </source>
</evidence>
<evidence type="ECO:0000256" key="2">
    <source>
        <dbReference type="ARBA" id="ARBA00006329"/>
    </source>
</evidence>
<dbReference type="AlphaFoldDB" id="A0A1B7HXZ2"/>
<dbReference type="Gene3D" id="2.60.40.2420">
    <property type="match status" value="1"/>
</dbReference>
<proteinExistence type="inferred from homology"/>
<dbReference type="NCBIfam" id="NF007507">
    <property type="entry name" value="PRK10102.1"/>
    <property type="match status" value="1"/>
</dbReference>
<feature type="region of interest" description="Disordered" evidence="7">
    <location>
        <begin position="46"/>
        <end position="67"/>
    </location>
</feature>
<dbReference type="InterPro" id="IPR053722">
    <property type="entry name" value="Curli_assembly_CsgC/AgfC"/>
</dbReference>
<gene>
    <name evidence="8" type="ORF">M979_0724</name>
</gene>
<dbReference type="RefSeq" id="WP_034456250.1">
    <property type="nucleotide sequence ID" value="NZ_LXEO01000009.1"/>
</dbReference>
<keyword evidence="6" id="KW-0143">Chaperone</keyword>
<evidence type="ECO:0000256" key="6">
    <source>
        <dbReference type="ARBA" id="ARBA00023186"/>
    </source>
</evidence>
<feature type="compositionally biased region" description="Polar residues" evidence="7">
    <location>
        <begin position="46"/>
        <end position="61"/>
    </location>
</feature>
<keyword evidence="9" id="KW-1185">Reference proteome</keyword>
<evidence type="ECO:0000256" key="7">
    <source>
        <dbReference type="SAM" id="MobiDB-lite"/>
    </source>
</evidence>
<organism evidence="8 9">
    <name type="scientific">Buttiauxella noackiae ATCC 51607</name>
    <dbReference type="NCBI Taxonomy" id="1354255"/>
    <lineage>
        <taxon>Bacteria</taxon>
        <taxon>Pseudomonadati</taxon>
        <taxon>Pseudomonadota</taxon>
        <taxon>Gammaproteobacteria</taxon>
        <taxon>Enterobacterales</taxon>
        <taxon>Enterobacteriaceae</taxon>
        <taxon>Buttiauxella</taxon>
    </lineage>
</organism>
<comment type="caution">
    <text evidence="8">The sequence shown here is derived from an EMBL/GenBank/DDBJ whole genome shotgun (WGS) entry which is preliminary data.</text>
</comment>
<sequence>MHTLLLLAALGNQLTFDTRQQGNTYIIEPVATLTQDCQCMVKLTAQSSGTAGQSNSSQSQRVFIKGNEPTKLSRMSLELSPGDRVTIMVTVTDGKDIHLEKQWASPGSV</sequence>
<dbReference type="Proteomes" id="UP000078286">
    <property type="component" value="Unassembled WGS sequence"/>
</dbReference>
<evidence type="ECO:0000256" key="1">
    <source>
        <dbReference type="ARBA" id="ARBA00004418"/>
    </source>
</evidence>
<keyword evidence="4" id="KW-0732">Signal</keyword>
<comment type="subcellular location">
    <subcellularLocation>
        <location evidence="1">Periplasm</location>
    </subcellularLocation>
</comment>
<evidence type="ECO:0000256" key="5">
    <source>
        <dbReference type="ARBA" id="ARBA00022764"/>
    </source>
</evidence>